<feature type="transmembrane region" description="Helical" evidence="7">
    <location>
        <begin position="426"/>
        <end position="448"/>
    </location>
</feature>
<protein>
    <submittedName>
        <fullName evidence="9">MFS transporter</fullName>
    </submittedName>
</protein>
<evidence type="ECO:0000256" key="5">
    <source>
        <dbReference type="ARBA" id="ARBA00023136"/>
    </source>
</evidence>
<feature type="transmembrane region" description="Helical" evidence="7">
    <location>
        <begin position="254"/>
        <end position="272"/>
    </location>
</feature>
<dbReference type="InterPro" id="IPR036259">
    <property type="entry name" value="MFS_trans_sf"/>
</dbReference>
<dbReference type="Proteomes" id="UP000596351">
    <property type="component" value="Chromosome"/>
</dbReference>
<keyword evidence="3 7" id="KW-0812">Transmembrane</keyword>
<accession>A0ABX7EUY9</accession>
<keyword evidence="2" id="KW-0813">Transport</keyword>
<sequence>MTDRVTGSPESPSLPAFADSPDDVARPSGETRGWLDLVSRDHLTTTLMLSMGVALFAFNGFFVSTVLPSAIAEIGGGQFIAWSVSLYLIGSIVAGATAARLKQRFGARRVLVVATLVFLTGTVTAAMASSMEQVLLGRIGQGLGEGVVAAICYALIPALYPSRLVPKVFGVEALVWTLASFGGPFAAGWLAESFSWRMAFLINLPFGLVFLLLALLTARAREEVADAHGLPLSPLLLLSIGLLMILSSGVMAEAWLSAVLVVSGLILLAFSVQRDRASPVSLMSHNAFRLSSTVGTGLWLVLLMPVAQATSSVYFVFGLQHGFGFGPLAAGGLGAIMAMSWSLVAVLVAHVGTAKARRRAIEAGPILQCAGMMLVALGFYQGSLTLLVVGQIIVGAAFGSSWAFLSQMLMEASAVTERDKTSGLIPTLQSAGFAIGAALAGLTGNSFGLGNLSIHEGANGAFSTTFLIPVLWTIPAILLARRATRLAAELPKYSQQH</sequence>
<name>A0ABX7EUY9_9HYPH</name>
<feature type="transmembrane region" description="Helical" evidence="7">
    <location>
        <begin position="196"/>
        <end position="218"/>
    </location>
</feature>
<feature type="transmembrane region" description="Helical" evidence="7">
    <location>
        <begin position="79"/>
        <end position="98"/>
    </location>
</feature>
<dbReference type="InterPro" id="IPR020846">
    <property type="entry name" value="MFS_dom"/>
</dbReference>
<dbReference type="PANTHER" id="PTHR23501">
    <property type="entry name" value="MAJOR FACILITATOR SUPERFAMILY"/>
    <property type="match status" value="1"/>
</dbReference>
<dbReference type="InterPro" id="IPR011701">
    <property type="entry name" value="MFS"/>
</dbReference>
<feature type="transmembrane region" description="Helical" evidence="7">
    <location>
        <begin position="110"/>
        <end position="129"/>
    </location>
</feature>
<keyword evidence="4 7" id="KW-1133">Transmembrane helix</keyword>
<feature type="transmembrane region" description="Helical" evidence="7">
    <location>
        <begin position="135"/>
        <end position="156"/>
    </location>
</feature>
<evidence type="ECO:0000256" key="2">
    <source>
        <dbReference type="ARBA" id="ARBA00022448"/>
    </source>
</evidence>
<feature type="transmembrane region" description="Helical" evidence="7">
    <location>
        <begin position="323"/>
        <end position="348"/>
    </location>
</feature>
<gene>
    <name evidence="9" type="ORF">D4A92_12255</name>
</gene>
<evidence type="ECO:0000256" key="6">
    <source>
        <dbReference type="SAM" id="MobiDB-lite"/>
    </source>
</evidence>
<evidence type="ECO:0000256" key="7">
    <source>
        <dbReference type="SAM" id="Phobius"/>
    </source>
</evidence>
<evidence type="ECO:0000256" key="1">
    <source>
        <dbReference type="ARBA" id="ARBA00004127"/>
    </source>
</evidence>
<evidence type="ECO:0000256" key="3">
    <source>
        <dbReference type="ARBA" id="ARBA00022692"/>
    </source>
</evidence>
<feature type="transmembrane region" description="Helical" evidence="7">
    <location>
        <begin position="293"/>
        <end position="317"/>
    </location>
</feature>
<keyword evidence="5 7" id="KW-0472">Membrane</keyword>
<reference evidence="9 10" key="1">
    <citation type="submission" date="2018-09" db="EMBL/GenBank/DDBJ databases">
        <title>Rhizobium sp. MAE2-X.</title>
        <authorList>
            <person name="Lee Y."/>
            <person name="Jeon C.O."/>
        </authorList>
    </citation>
    <scope>NUCLEOTIDE SEQUENCE [LARGE SCALE GENOMIC DNA]</scope>
    <source>
        <strain evidence="9 10">MAE2-X</strain>
    </source>
</reference>
<proteinExistence type="predicted"/>
<feature type="transmembrane region" description="Helical" evidence="7">
    <location>
        <begin position="230"/>
        <end position="248"/>
    </location>
</feature>
<dbReference type="RefSeq" id="WP_203013492.1">
    <property type="nucleotide sequence ID" value="NZ_CP032405.1"/>
</dbReference>
<evidence type="ECO:0000256" key="4">
    <source>
        <dbReference type="ARBA" id="ARBA00022989"/>
    </source>
</evidence>
<feature type="transmembrane region" description="Helical" evidence="7">
    <location>
        <begin position="47"/>
        <end position="67"/>
    </location>
</feature>
<dbReference type="PANTHER" id="PTHR23501:SF191">
    <property type="entry name" value="VACUOLAR BASIC AMINO ACID TRANSPORTER 4"/>
    <property type="match status" value="1"/>
</dbReference>
<feature type="region of interest" description="Disordered" evidence="6">
    <location>
        <begin position="1"/>
        <end position="27"/>
    </location>
</feature>
<feature type="transmembrane region" description="Helical" evidence="7">
    <location>
        <begin position="360"/>
        <end position="380"/>
    </location>
</feature>
<dbReference type="PROSITE" id="PS50850">
    <property type="entry name" value="MFS"/>
    <property type="match status" value="1"/>
</dbReference>
<keyword evidence="10" id="KW-1185">Reference proteome</keyword>
<feature type="transmembrane region" description="Helical" evidence="7">
    <location>
        <begin position="460"/>
        <end position="480"/>
    </location>
</feature>
<feature type="domain" description="Major facilitator superfamily (MFS) profile" evidence="8">
    <location>
        <begin position="45"/>
        <end position="484"/>
    </location>
</feature>
<dbReference type="SUPFAM" id="SSF103473">
    <property type="entry name" value="MFS general substrate transporter"/>
    <property type="match status" value="1"/>
</dbReference>
<feature type="transmembrane region" description="Helical" evidence="7">
    <location>
        <begin position="168"/>
        <end position="190"/>
    </location>
</feature>
<organism evidence="9 10">
    <name type="scientific">Rhizobium rosettiformans</name>
    <dbReference type="NCBI Taxonomy" id="1368430"/>
    <lineage>
        <taxon>Bacteria</taxon>
        <taxon>Pseudomonadati</taxon>
        <taxon>Pseudomonadota</taxon>
        <taxon>Alphaproteobacteria</taxon>
        <taxon>Hyphomicrobiales</taxon>
        <taxon>Rhizobiaceae</taxon>
        <taxon>Rhizobium/Agrobacterium group</taxon>
        <taxon>Rhizobium</taxon>
    </lineage>
</organism>
<dbReference type="Pfam" id="PF07690">
    <property type="entry name" value="MFS_1"/>
    <property type="match status" value="1"/>
</dbReference>
<evidence type="ECO:0000313" key="10">
    <source>
        <dbReference type="Proteomes" id="UP000596351"/>
    </source>
</evidence>
<dbReference type="EMBL" id="CP032405">
    <property type="protein sequence ID" value="QRF52155.1"/>
    <property type="molecule type" value="Genomic_DNA"/>
</dbReference>
<comment type="subcellular location">
    <subcellularLocation>
        <location evidence="1">Endomembrane system</location>
        <topology evidence="1">Multi-pass membrane protein</topology>
    </subcellularLocation>
</comment>
<dbReference type="Gene3D" id="1.20.1250.20">
    <property type="entry name" value="MFS general substrate transporter like domains"/>
    <property type="match status" value="2"/>
</dbReference>
<feature type="transmembrane region" description="Helical" evidence="7">
    <location>
        <begin position="386"/>
        <end position="405"/>
    </location>
</feature>
<evidence type="ECO:0000313" key="9">
    <source>
        <dbReference type="EMBL" id="QRF52155.1"/>
    </source>
</evidence>
<evidence type="ECO:0000259" key="8">
    <source>
        <dbReference type="PROSITE" id="PS50850"/>
    </source>
</evidence>